<dbReference type="RefSeq" id="WP_344272786.1">
    <property type="nucleotide sequence ID" value="NZ_BAAAKV010000012.1"/>
</dbReference>
<dbReference type="Proteomes" id="UP001501371">
    <property type="component" value="Unassembled WGS sequence"/>
</dbReference>
<name>A0ABN1UPR4_9ACTN</name>
<organism evidence="1 2">
    <name type="scientific">Streptomyces hebeiensis</name>
    <dbReference type="NCBI Taxonomy" id="229486"/>
    <lineage>
        <taxon>Bacteria</taxon>
        <taxon>Bacillati</taxon>
        <taxon>Actinomycetota</taxon>
        <taxon>Actinomycetes</taxon>
        <taxon>Kitasatosporales</taxon>
        <taxon>Streptomycetaceae</taxon>
        <taxon>Streptomyces</taxon>
    </lineage>
</organism>
<keyword evidence="2" id="KW-1185">Reference proteome</keyword>
<dbReference type="EMBL" id="BAAAKV010000012">
    <property type="protein sequence ID" value="GAA1161992.1"/>
    <property type="molecule type" value="Genomic_DNA"/>
</dbReference>
<proteinExistence type="predicted"/>
<gene>
    <name evidence="1" type="ORF">GCM10009654_18260</name>
</gene>
<evidence type="ECO:0008006" key="3">
    <source>
        <dbReference type="Google" id="ProtNLM"/>
    </source>
</evidence>
<accession>A0ABN1UPR4</accession>
<evidence type="ECO:0000313" key="2">
    <source>
        <dbReference type="Proteomes" id="UP001501371"/>
    </source>
</evidence>
<comment type="caution">
    <text evidence="1">The sequence shown here is derived from an EMBL/GenBank/DDBJ whole genome shotgun (WGS) entry which is preliminary data.</text>
</comment>
<reference evidence="1 2" key="1">
    <citation type="journal article" date="2019" name="Int. J. Syst. Evol. Microbiol.">
        <title>The Global Catalogue of Microorganisms (GCM) 10K type strain sequencing project: providing services to taxonomists for standard genome sequencing and annotation.</title>
        <authorList>
            <consortium name="The Broad Institute Genomics Platform"/>
            <consortium name="The Broad Institute Genome Sequencing Center for Infectious Disease"/>
            <person name="Wu L."/>
            <person name="Ma J."/>
        </authorList>
    </citation>
    <scope>NUCLEOTIDE SEQUENCE [LARGE SCALE GENOMIC DNA]</scope>
    <source>
        <strain evidence="1 2">JCM 12696</strain>
    </source>
</reference>
<sequence>MTAIGDPRVVEAMWRATDLTRAYLAQDRVQVAACLTGLDTDRLEHVLAWLLLDRDGLFDMLGEPSMAVGEIDTVAALAPPEIEFATTTALRRVAAKETGLLHAVKGLALPEQIHAVAICTVVMLLGALGRVTALEKLDAETVEFERMGHPRPYTIT</sequence>
<protein>
    <recommendedName>
        <fullName evidence="3">Carboxymuconolactone decarboxylase family protein</fullName>
    </recommendedName>
</protein>
<evidence type="ECO:0000313" key="1">
    <source>
        <dbReference type="EMBL" id="GAA1161992.1"/>
    </source>
</evidence>